<keyword evidence="3" id="KW-0862">Zinc</keyword>
<dbReference type="Proteomes" id="UP000091956">
    <property type="component" value="Unassembled WGS sequence"/>
</dbReference>
<feature type="region of interest" description="Disordered" evidence="8">
    <location>
        <begin position="240"/>
        <end position="270"/>
    </location>
</feature>
<sequence>MDQSARLSINALDAAQRSHLERPFKCLECHYAFRRVEHLTRHARSHKTERYLQCSYCRKGFYRLDALKRHEKVHSEPKRSALGRGARACLSCAASRTKCSGQTPCSTCERRSLECQYPAAGKSRPENLTSTPEEASNGSSAEHMVASPHGSIMSWSNASQSPVASKGLDIGYRPVVGDQAGVGEHTLNPKSGAEIRYNGHSAQNGHLFDNPISPLRAQLHVAESQSPMNISSLISENQTIFSSNNPPLPSSPSFQNTAVSQPPNTQNDYHGPTQATEPWYQNGFSSINWLSDAWTPDFPMEDRDAGIEPFDQRPSHLLGNAPGIGAVSCAMTYENAALHMSSPQERSSPHSYPSPIGNQGAERSQSTPSAGHFYIDGDGARLPRVRKAPYRTESFTPTHHHENAMHGDGFIFPEVSERLENSTPNIKELPHTTYNEILRVFKQTCIISTHYSPFARETFPPIRIFSQLVFLYLDNFQPILPFLHHPTLDLSTMHWLLVLSLASIGSHYMESEDNGIFIVAMHEFTRRAIQTVIEADDGARPDGLVLIQAKLLNIIGISYGGDTRLKRFVSAYQSDFNYFCCSEWASSTSPTGSDLSGNLATASNGWKIWYKEESRRRTGYCVWMLDCMSSFHFRARSVLTLEDARVPLPCQEVLWEAESALDWQQLYGASTPNPSLHAAIQLAYVEKHLQSSMGEFSRILCIHALFRRTHEVAAFFQQPLTLWSPKAEKQSISIIEKSMPVWLPGISTYAKWRNSACDVLDILHWHANSVIGVASGMEHPTVLHLHLARVVLLTPLSHIVGLASFRAGEAIPASDAELASMQDYVRRWAQEDQYKARLAMIHAGVLFWHVRRYSADAFYEPAGVFLATLAMWAYGTFATYTPALKDGESPEDEDDVDALFPTLMRLDRPADDELVQLFVKKGGGMRAVVTGVGNLCGARGPMRVLIEGQWCQQGASS</sequence>
<dbReference type="GeneID" id="28839030"/>
<evidence type="ECO:0000313" key="12">
    <source>
        <dbReference type="Proteomes" id="UP000091956"/>
    </source>
</evidence>
<accession>A0A1B8GKM7</accession>
<feature type="region of interest" description="Disordered" evidence="8">
    <location>
        <begin position="340"/>
        <end position="377"/>
    </location>
</feature>
<protein>
    <submittedName>
        <fullName evidence="11">Uncharacterized protein</fullName>
    </submittedName>
</protein>
<reference evidence="12" key="2">
    <citation type="journal article" date="2018" name="Nat. Commun.">
        <title>Extreme sensitivity to ultraviolet light in the fungal pathogen causing white-nose syndrome of bats.</title>
        <authorList>
            <person name="Palmer J.M."/>
            <person name="Drees K.P."/>
            <person name="Foster J.T."/>
            <person name="Lindner D.L."/>
        </authorList>
    </citation>
    <scope>NUCLEOTIDE SEQUENCE [LARGE SCALE GENOMIC DNA]</scope>
    <source>
        <strain evidence="12">UAMH 10579</strain>
    </source>
</reference>
<keyword evidence="6" id="KW-0539">Nucleus</keyword>
<dbReference type="PROSITE" id="PS00028">
    <property type="entry name" value="ZINC_FINGER_C2H2_1"/>
    <property type="match status" value="2"/>
</dbReference>
<evidence type="ECO:0000256" key="8">
    <source>
        <dbReference type="SAM" id="MobiDB-lite"/>
    </source>
</evidence>
<feature type="region of interest" description="Disordered" evidence="8">
    <location>
        <begin position="120"/>
        <end position="144"/>
    </location>
</feature>
<evidence type="ECO:0000259" key="9">
    <source>
        <dbReference type="PROSITE" id="PS50048"/>
    </source>
</evidence>
<name>A0A1B8GKM7_9PEZI</name>
<dbReference type="FunFam" id="3.30.160.60:FF:000446">
    <property type="entry name" value="Zinc finger protein"/>
    <property type="match status" value="1"/>
</dbReference>
<dbReference type="GO" id="GO:0003677">
    <property type="term" value="F:DNA binding"/>
    <property type="evidence" value="ECO:0007669"/>
    <property type="project" value="InterPro"/>
</dbReference>
<dbReference type="PANTHER" id="PTHR47660:SF7">
    <property type="entry name" value="TRANSCRIPTION FACTOR WITH C2H2 AND ZN(2)-CYS(6) DNA BINDING DOMAIN (EUROFUNG)"/>
    <property type="match status" value="1"/>
</dbReference>
<dbReference type="STRING" id="342668.A0A1B8GKM7"/>
<dbReference type="PANTHER" id="PTHR47660">
    <property type="entry name" value="TRANSCRIPTION FACTOR WITH C2H2 AND ZN(2)-CYS(6) DNA BINDING DOMAIN (EUROFUNG)-RELATED-RELATED"/>
    <property type="match status" value="1"/>
</dbReference>
<feature type="compositionally biased region" description="Polar residues" evidence="8">
    <location>
        <begin position="254"/>
        <end position="270"/>
    </location>
</feature>
<dbReference type="GO" id="GO:0006351">
    <property type="term" value="P:DNA-templated transcription"/>
    <property type="evidence" value="ECO:0007669"/>
    <property type="project" value="InterPro"/>
</dbReference>
<dbReference type="Pfam" id="PF04082">
    <property type="entry name" value="Fungal_trans"/>
    <property type="match status" value="1"/>
</dbReference>
<proteinExistence type="predicted"/>
<dbReference type="Gene3D" id="4.10.240.10">
    <property type="entry name" value="Zn(2)-C6 fungal-type DNA-binding domain"/>
    <property type="match status" value="1"/>
</dbReference>
<evidence type="ECO:0000256" key="6">
    <source>
        <dbReference type="ARBA" id="ARBA00023242"/>
    </source>
</evidence>
<evidence type="ECO:0000256" key="7">
    <source>
        <dbReference type="PROSITE-ProRule" id="PRU00042"/>
    </source>
</evidence>
<dbReference type="AlphaFoldDB" id="A0A1B8GKM7"/>
<feature type="domain" description="C2H2-type" evidence="10">
    <location>
        <begin position="52"/>
        <end position="79"/>
    </location>
</feature>
<dbReference type="Gene3D" id="3.30.160.60">
    <property type="entry name" value="Classic Zinc Finger"/>
    <property type="match status" value="2"/>
</dbReference>
<dbReference type="GO" id="GO:0000981">
    <property type="term" value="F:DNA-binding transcription factor activity, RNA polymerase II-specific"/>
    <property type="evidence" value="ECO:0007669"/>
    <property type="project" value="InterPro"/>
</dbReference>
<dbReference type="GO" id="GO:0008270">
    <property type="term" value="F:zinc ion binding"/>
    <property type="evidence" value="ECO:0007669"/>
    <property type="project" value="UniProtKB-KW"/>
</dbReference>
<dbReference type="Pfam" id="PF00172">
    <property type="entry name" value="Zn_clus"/>
    <property type="match status" value="1"/>
</dbReference>
<feature type="domain" description="Zn(2)-C6 fungal-type" evidence="9">
    <location>
        <begin position="88"/>
        <end position="117"/>
    </location>
</feature>
<dbReference type="RefSeq" id="XP_059319684.1">
    <property type="nucleotide sequence ID" value="XM_059463720.1"/>
</dbReference>
<dbReference type="InterPro" id="IPR007219">
    <property type="entry name" value="XnlR_reg_dom"/>
</dbReference>
<dbReference type="CDD" id="cd12148">
    <property type="entry name" value="fungal_TF_MHR"/>
    <property type="match status" value="1"/>
</dbReference>
<dbReference type="SMART" id="SM00355">
    <property type="entry name" value="ZnF_C2H2"/>
    <property type="match status" value="2"/>
</dbReference>
<evidence type="ECO:0000256" key="1">
    <source>
        <dbReference type="ARBA" id="ARBA00022723"/>
    </source>
</evidence>
<evidence type="ECO:0000256" key="2">
    <source>
        <dbReference type="ARBA" id="ARBA00022771"/>
    </source>
</evidence>
<reference evidence="11 12" key="1">
    <citation type="submission" date="2016-03" db="EMBL/GenBank/DDBJ databases">
        <title>Comparative genomics of Pseudogymnoascus destructans, the fungus causing white-nose syndrome of bats.</title>
        <authorList>
            <person name="Palmer J.M."/>
            <person name="Drees K.P."/>
            <person name="Foster J.T."/>
            <person name="Lindner D.L."/>
        </authorList>
    </citation>
    <scope>NUCLEOTIDE SEQUENCE [LARGE SCALE GENOMIC DNA]</scope>
    <source>
        <strain evidence="11 12">UAMH 10579</strain>
    </source>
</reference>
<dbReference type="SUPFAM" id="SSF57701">
    <property type="entry name" value="Zn2/Cys6 DNA-binding domain"/>
    <property type="match status" value="1"/>
</dbReference>
<dbReference type="SMART" id="SM00066">
    <property type="entry name" value="GAL4"/>
    <property type="match status" value="1"/>
</dbReference>
<evidence type="ECO:0000313" key="11">
    <source>
        <dbReference type="EMBL" id="OBT96403.2"/>
    </source>
</evidence>
<feature type="domain" description="C2H2-type" evidence="10">
    <location>
        <begin position="24"/>
        <end position="51"/>
    </location>
</feature>
<keyword evidence="12" id="KW-1185">Reference proteome</keyword>
<dbReference type="InterPro" id="IPR001138">
    <property type="entry name" value="Zn2Cys6_DnaBD"/>
</dbReference>
<dbReference type="PROSITE" id="PS50048">
    <property type="entry name" value="ZN2_CY6_FUNGAL_2"/>
    <property type="match status" value="1"/>
</dbReference>
<evidence type="ECO:0000259" key="10">
    <source>
        <dbReference type="PROSITE" id="PS50157"/>
    </source>
</evidence>
<dbReference type="EMBL" id="KV460228">
    <property type="protein sequence ID" value="OBT96403.2"/>
    <property type="molecule type" value="Genomic_DNA"/>
</dbReference>
<feature type="compositionally biased region" description="Polar residues" evidence="8">
    <location>
        <begin position="126"/>
        <end position="140"/>
    </location>
</feature>
<dbReference type="PROSITE" id="PS50157">
    <property type="entry name" value="ZINC_FINGER_C2H2_2"/>
    <property type="match status" value="2"/>
</dbReference>
<dbReference type="CDD" id="cd00067">
    <property type="entry name" value="GAL4"/>
    <property type="match status" value="1"/>
</dbReference>
<keyword evidence="5" id="KW-0804">Transcription</keyword>
<evidence type="ECO:0000256" key="3">
    <source>
        <dbReference type="ARBA" id="ARBA00022833"/>
    </source>
</evidence>
<keyword evidence="4" id="KW-0805">Transcription regulation</keyword>
<keyword evidence="1" id="KW-0479">Metal-binding</keyword>
<dbReference type="SUPFAM" id="SSF57667">
    <property type="entry name" value="beta-beta-alpha zinc fingers"/>
    <property type="match status" value="1"/>
</dbReference>
<dbReference type="InterPro" id="IPR013087">
    <property type="entry name" value="Znf_C2H2_type"/>
</dbReference>
<evidence type="ECO:0000256" key="5">
    <source>
        <dbReference type="ARBA" id="ARBA00023163"/>
    </source>
</evidence>
<feature type="compositionally biased region" description="Polar residues" evidence="8">
    <location>
        <begin position="341"/>
        <end position="351"/>
    </location>
</feature>
<dbReference type="InterPro" id="IPR036236">
    <property type="entry name" value="Znf_C2H2_sf"/>
</dbReference>
<evidence type="ECO:0000256" key="4">
    <source>
        <dbReference type="ARBA" id="ARBA00023015"/>
    </source>
</evidence>
<dbReference type="InterPro" id="IPR036864">
    <property type="entry name" value="Zn2-C6_fun-type_DNA-bd_sf"/>
</dbReference>
<organism evidence="11 12">
    <name type="scientific">Pseudogymnoascus verrucosus</name>
    <dbReference type="NCBI Taxonomy" id="342668"/>
    <lineage>
        <taxon>Eukaryota</taxon>
        <taxon>Fungi</taxon>
        <taxon>Dikarya</taxon>
        <taxon>Ascomycota</taxon>
        <taxon>Pezizomycotina</taxon>
        <taxon>Leotiomycetes</taxon>
        <taxon>Thelebolales</taxon>
        <taxon>Thelebolaceae</taxon>
        <taxon>Pseudogymnoascus</taxon>
    </lineage>
</organism>
<gene>
    <name evidence="11" type="ORF">VE01_05644</name>
</gene>
<keyword evidence="2 7" id="KW-0863">Zinc-finger</keyword>
<dbReference type="PROSITE" id="PS00463">
    <property type="entry name" value="ZN2_CY6_FUNGAL_1"/>
    <property type="match status" value="1"/>
</dbReference>